<protein>
    <submittedName>
        <fullName evidence="1">EARP complex and GARP complex interacting protein 1</fullName>
    </submittedName>
</protein>
<dbReference type="Proteomes" id="UP000000589">
    <property type="component" value="Chromosome 12"/>
</dbReference>
<dbReference type="AGR" id="MGI:1289332"/>
<name>A0A1Y7VIQ7_MOUSE</name>
<organism evidence="1 3">
    <name type="scientific">Mus musculus</name>
    <name type="common">Mouse</name>
    <dbReference type="NCBI Taxonomy" id="10090"/>
    <lineage>
        <taxon>Eukaryota</taxon>
        <taxon>Metazoa</taxon>
        <taxon>Chordata</taxon>
        <taxon>Craniata</taxon>
        <taxon>Vertebrata</taxon>
        <taxon>Euteleostomi</taxon>
        <taxon>Mammalia</taxon>
        <taxon>Eutheria</taxon>
        <taxon>Euarchontoglires</taxon>
        <taxon>Glires</taxon>
        <taxon>Rodentia</taxon>
        <taxon>Myomorpha</taxon>
        <taxon>Muroidea</taxon>
        <taxon>Muridae</taxon>
        <taxon>Murinae</taxon>
        <taxon>Mus</taxon>
        <taxon>Mus</taxon>
    </lineage>
</organism>
<dbReference type="Ensembl" id="ENSMUST00000222407.2">
    <property type="protein sequence ID" value="ENSMUSP00000152103.2"/>
    <property type="gene ID" value="ENSMUSG00000036613.9"/>
</dbReference>
<evidence type="ECO:0000313" key="3">
    <source>
        <dbReference type="Proteomes" id="UP000000589"/>
    </source>
</evidence>
<reference evidence="1 3" key="2">
    <citation type="journal article" date="2011" name="PLoS Biol.">
        <title>Modernizing reference genome assemblies.</title>
        <authorList>
            <person name="Church D.M."/>
            <person name="Schneider V.A."/>
            <person name="Graves T."/>
            <person name="Auger K."/>
            <person name="Cunningham F."/>
            <person name="Bouk N."/>
            <person name="Chen H.C."/>
            <person name="Agarwala R."/>
            <person name="McLaren W.M."/>
            <person name="Ritchie G.R."/>
            <person name="Albracht D."/>
            <person name="Kremitzki M."/>
            <person name="Rock S."/>
            <person name="Kotkiewicz H."/>
            <person name="Kremitzki C."/>
            <person name="Wollam A."/>
            <person name="Trani L."/>
            <person name="Fulton L."/>
            <person name="Fulton R."/>
            <person name="Matthews L."/>
            <person name="Whitehead S."/>
            <person name="Chow W."/>
            <person name="Torrance J."/>
            <person name="Dunn M."/>
            <person name="Harden G."/>
            <person name="Threadgold G."/>
            <person name="Wood J."/>
            <person name="Collins J."/>
            <person name="Heath P."/>
            <person name="Griffiths G."/>
            <person name="Pelan S."/>
            <person name="Grafham D."/>
            <person name="Eichler E.E."/>
            <person name="Weinstock G."/>
            <person name="Mardis E.R."/>
            <person name="Wilson R.K."/>
            <person name="Howe K."/>
            <person name="Flicek P."/>
            <person name="Hubbard T."/>
        </authorList>
    </citation>
    <scope>NUCLEOTIDE SEQUENCE [LARGE SCALE GENOMIC DNA]</scope>
    <source>
        <strain evidence="1 3">C57BL/6J</strain>
    </source>
</reference>
<accession>A0A1Y7VIQ7</accession>
<dbReference type="Antibodypedia" id="26290">
    <property type="antibodies" value="191 antibodies from 26 providers"/>
</dbReference>
<dbReference type="MGI" id="MGI:1289332">
    <property type="gene designation" value="Eipr1"/>
</dbReference>
<dbReference type="ProteomicsDB" id="320303"/>
<sequence length="37" mass="4189">MEDDAPVIYGLEFQIRVNSGMRVSISQGVLQTWTMIC</sequence>
<reference evidence="1" key="4">
    <citation type="submission" date="2025-09" db="UniProtKB">
        <authorList>
            <consortium name="Ensembl"/>
        </authorList>
    </citation>
    <scope>IDENTIFICATION</scope>
    <source>
        <strain evidence="1">C57BL/6J</strain>
    </source>
</reference>
<proteinExistence type="predicted"/>
<dbReference type="VEuPathDB" id="HostDB:ENSMUSG00000036613"/>
<evidence type="ECO:0000313" key="2">
    <source>
        <dbReference type="MGI" id="MGI:1289332"/>
    </source>
</evidence>
<dbReference type="AlphaFoldDB" id="A0A1Y7VIQ7"/>
<dbReference type="ExpressionAtlas" id="A0A1Y7VIQ7">
    <property type="expression patterns" value="baseline and differential"/>
</dbReference>
<dbReference type="Bgee" id="ENSMUSG00000036613">
    <property type="expression patterns" value="Expressed in embryonic brain and 243 other cell types or tissues"/>
</dbReference>
<evidence type="ECO:0000313" key="1">
    <source>
        <dbReference type="Ensembl" id="ENSMUSP00000152103.2"/>
    </source>
</evidence>
<reference evidence="1" key="3">
    <citation type="submission" date="2025-08" db="UniProtKB">
        <authorList>
            <consortium name="Ensembl"/>
        </authorList>
    </citation>
    <scope>IDENTIFICATION</scope>
    <source>
        <strain evidence="1">C57BL/6J</strain>
    </source>
</reference>
<keyword evidence="3" id="KW-1185">Reference proteome</keyword>
<gene>
    <name evidence="1 2" type="primary">Eipr1</name>
    <name evidence="2" type="synonym">Tssc1</name>
</gene>
<dbReference type="GeneTree" id="ENSGT00730000111137"/>
<reference evidence="1 3" key="1">
    <citation type="journal article" date="2009" name="PLoS Biol.">
        <title>Lineage-specific biology revealed by a finished genome assembly of the mouse.</title>
        <authorList>
            <consortium name="Mouse Genome Sequencing Consortium"/>
            <person name="Church D.M."/>
            <person name="Goodstadt L."/>
            <person name="Hillier L.W."/>
            <person name="Zody M.C."/>
            <person name="Goldstein S."/>
            <person name="She X."/>
            <person name="Bult C.J."/>
            <person name="Agarwala R."/>
            <person name="Cherry J.L."/>
            <person name="DiCuccio M."/>
            <person name="Hlavina W."/>
            <person name="Kapustin Y."/>
            <person name="Meric P."/>
            <person name="Maglott D."/>
            <person name="Birtle Z."/>
            <person name="Marques A.C."/>
            <person name="Graves T."/>
            <person name="Zhou S."/>
            <person name="Teague B."/>
            <person name="Potamousis K."/>
            <person name="Churas C."/>
            <person name="Place M."/>
            <person name="Herschleb J."/>
            <person name="Runnheim R."/>
            <person name="Forrest D."/>
            <person name="Amos-Landgraf J."/>
            <person name="Schwartz D.C."/>
            <person name="Cheng Z."/>
            <person name="Lindblad-Toh K."/>
            <person name="Eichler E.E."/>
            <person name="Ponting C.P."/>
        </authorList>
    </citation>
    <scope>NUCLEOTIDE SEQUENCE [LARGE SCALE GENOMIC DNA]</scope>
    <source>
        <strain evidence="1 3">C57BL/6J</strain>
    </source>
</reference>